<sequence length="82" mass="8845">MSKFSGLHTLAGAARCGGLIMVLRDRQSFLDVIVTGCSVRLSGKSAAAMLALRGYPLRTDLNSGGFEQYNVRHSQLCITRVT</sequence>
<evidence type="ECO:0000313" key="1">
    <source>
        <dbReference type="EMBL" id="ATX65431.1"/>
    </source>
</evidence>
<dbReference type="RefSeq" id="WP_071479008.1">
    <property type="nucleotide sequence ID" value="NZ_CP024899.1"/>
</dbReference>
<name>A0A2K8K7J4_9RHOB</name>
<dbReference type="STRING" id="441209.GCA_001870665_00113"/>
<accession>A0A2K8K7J4</accession>
<dbReference type="AlphaFoldDB" id="A0A2K8K7J4"/>
<reference evidence="1 2" key="1">
    <citation type="submission" date="2017-11" db="EMBL/GenBank/DDBJ databases">
        <title>Revised Sequence and Annotation of the Rhodobaca barguzinensis strain alga05 Genome.</title>
        <authorList>
            <person name="Kopejtka K."/>
            <person name="Tomasch J.M."/>
            <person name="Bunk B."/>
            <person name="Koblizek M."/>
        </authorList>
    </citation>
    <scope>NUCLEOTIDE SEQUENCE [LARGE SCALE GENOMIC DNA]</scope>
    <source>
        <strain evidence="2">alga05</strain>
    </source>
</reference>
<organism evidence="1 2">
    <name type="scientific">Roseinatronobacter bogoriensis subsp. barguzinensis</name>
    <dbReference type="NCBI Taxonomy" id="441209"/>
    <lineage>
        <taxon>Bacteria</taxon>
        <taxon>Pseudomonadati</taxon>
        <taxon>Pseudomonadota</taxon>
        <taxon>Alphaproteobacteria</taxon>
        <taxon>Rhodobacterales</taxon>
        <taxon>Paracoccaceae</taxon>
        <taxon>Roseinatronobacter</taxon>
    </lineage>
</organism>
<dbReference type="Proteomes" id="UP000228948">
    <property type="component" value="Chromosome"/>
</dbReference>
<keyword evidence="2" id="KW-1185">Reference proteome</keyword>
<dbReference type="EMBL" id="CP024899">
    <property type="protein sequence ID" value="ATX65431.1"/>
    <property type="molecule type" value="Genomic_DNA"/>
</dbReference>
<gene>
    <name evidence="1" type="ORF">BG454_05985</name>
</gene>
<dbReference type="KEGG" id="rbg:BG454_05985"/>
<protein>
    <submittedName>
        <fullName evidence="1">Uncharacterized protein</fullName>
    </submittedName>
</protein>
<proteinExistence type="predicted"/>
<evidence type="ECO:0000313" key="2">
    <source>
        <dbReference type="Proteomes" id="UP000228948"/>
    </source>
</evidence>